<feature type="transmembrane region" description="Helical" evidence="2">
    <location>
        <begin position="86"/>
        <end position="108"/>
    </location>
</feature>
<feature type="transmembrane region" description="Helical" evidence="2">
    <location>
        <begin position="244"/>
        <end position="267"/>
    </location>
</feature>
<dbReference type="PANTHER" id="PTHR23523:SF2">
    <property type="entry name" value="2-NITROIMIDAZOLE TRANSPORTER"/>
    <property type="match status" value="1"/>
</dbReference>
<dbReference type="Gene3D" id="1.20.1250.20">
    <property type="entry name" value="MFS general substrate transporter like domains"/>
    <property type="match status" value="1"/>
</dbReference>
<feature type="transmembrane region" description="Helical" evidence="2">
    <location>
        <begin position="147"/>
        <end position="166"/>
    </location>
</feature>
<feature type="transmembrane region" description="Helical" evidence="2">
    <location>
        <begin position="63"/>
        <end position="80"/>
    </location>
</feature>
<dbReference type="PANTHER" id="PTHR23523">
    <property type="match status" value="1"/>
</dbReference>
<feature type="transmembrane region" description="Helical" evidence="2">
    <location>
        <begin position="396"/>
        <end position="417"/>
    </location>
</feature>
<dbReference type="AlphaFoldDB" id="A0A077LVS9"/>
<dbReference type="InterPro" id="IPR011701">
    <property type="entry name" value="MFS"/>
</dbReference>
<dbReference type="Proteomes" id="UP000035721">
    <property type="component" value="Unassembled WGS sequence"/>
</dbReference>
<evidence type="ECO:0000256" key="2">
    <source>
        <dbReference type="SAM" id="Phobius"/>
    </source>
</evidence>
<dbReference type="SUPFAM" id="SSF103473">
    <property type="entry name" value="MFS general substrate transporter"/>
    <property type="match status" value="1"/>
</dbReference>
<evidence type="ECO:0000313" key="4">
    <source>
        <dbReference type="Proteomes" id="UP000035721"/>
    </source>
</evidence>
<comment type="caution">
    <text evidence="3">The sequence shown here is derived from an EMBL/GenBank/DDBJ whole genome shotgun (WGS) entry which is preliminary data.</text>
</comment>
<keyword evidence="2" id="KW-0812">Transmembrane</keyword>
<feature type="transmembrane region" description="Helical" evidence="2">
    <location>
        <begin position="374"/>
        <end position="390"/>
    </location>
</feature>
<dbReference type="EMBL" id="CAJB01000009">
    <property type="protein sequence ID" value="CCH76099.1"/>
    <property type="molecule type" value="Genomic_DNA"/>
</dbReference>
<feature type="transmembrane region" description="Helical" evidence="2">
    <location>
        <begin position="279"/>
        <end position="301"/>
    </location>
</feature>
<accession>A0A077LVS9</accession>
<feature type="transmembrane region" description="Helical" evidence="2">
    <location>
        <begin position="34"/>
        <end position="51"/>
    </location>
</feature>
<organism evidence="3 4">
    <name type="scientific">Nostocoides japonicum T1-X7</name>
    <dbReference type="NCBI Taxonomy" id="1194083"/>
    <lineage>
        <taxon>Bacteria</taxon>
        <taxon>Bacillati</taxon>
        <taxon>Actinomycetota</taxon>
        <taxon>Actinomycetes</taxon>
        <taxon>Micrococcales</taxon>
        <taxon>Intrasporangiaceae</taxon>
        <taxon>Nostocoides</taxon>
    </lineage>
</organism>
<keyword evidence="4" id="KW-1185">Reference proteome</keyword>
<proteinExistence type="predicted"/>
<sequence>MFLVAMCLRPALTSVGPLLPRIGAAEGLGETMQGLLGALPLLAFAAVSPLVHRLSGRLGVDRSVLVALLVLTVATVGRSWSGPLGLWVGTWVIGGAIAIGNVLVPVIVRRDYAGHVPGATGLYSACLVIAAGVASAVAVPVAEATDWRVSLAVWAIPSLVVAGAWLPRTFVGPPASVGADLVGPGPVGPGPVAGESAYPPEDPEPAPDPGPADPEAVGPESAGPPAYPSVVPEPATSIWRQGTAWLVTAFMGLQAASFYILVTWLPTVEDSMGVSSRTAGIHLLLYQGIGIVGGLTIPILLRRGTTEVTGCVVASLPTLVAVVGLLLAPALVVLWVCIAGLGQGAALVTALTLVGIRGRSHHDTARLSGMAQSVGYLLAAGGPVTAGYLAQRTGGWRATLLLVTALAVVQIVVAVPVGRDRMP</sequence>
<feature type="transmembrane region" description="Helical" evidence="2">
    <location>
        <begin position="308"/>
        <end position="327"/>
    </location>
</feature>
<feature type="region of interest" description="Disordered" evidence="1">
    <location>
        <begin position="190"/>
        <end position="226"/>
    </location>
</feature>
<dbReference type="Pfam" id="PF07690">
    <property type="entry name" value="MFS_1"/>
    <property type="match status" value="1"/>
</dbReference>
<protein>
    <submittedName>
        <fullName evidence="3">Major facilitator superfamily MFS_1</fullName>
    </submittedName>
</protein>
<keyword evidence="2" id="KW-1133">Transmembrane helix</keyword>
<feature type="transmembrane region" description="Helical" evidence="2">
    <location>
        <begin position="120"/>
        <end position="141"/>
    </location>
</feature>
<dbReference type="InterPro" id="IPR036259">
    <property type="entry name" value="MFS_trans_sf"/>
</dbReference>
<name>A0A077LVS9_9MICO</name>
<evidence type="ECO:0000256" key="1">
    <source>
        <dbReference type="SAM" id="MobiDB-lite"/>
    </source>
</evidence>
<dbReference type="GO" id="GO:0022857">
    <property type="term" value="F:transmembrane transporter activity"/>
    <property type="evidence" value="ECO:0007669"/>
    <property type="project" value="InterPro"/>
</dbReference>
<feature type="transmembrane region" description="Helical" evidence="2">
    <location>
        <begin position="333"/>
        <end position="354"/>
    </location>
</feature>
<reference evidence="3 4" key="1">
    <citation type="journal article" date="2013" name="ISME J.">
        <title>A metabolic model for members of the genus Tetrasphaera involved in enhanced biological phosphorus removal.</title>
        <authorList>
            <person name="Kristiansen R."/>
            <person name="Nguyen H.T.T."/>
            <person name="Saunders A.M."/>
            <person name="Nielsen J.L."/>
            <person name="Wimmer R."/>
            <person name="Le V.Q."/>
            <person name="McIlroy S.J."/>
            <person name="Petrovski S."/>
            <person name="Seviour R.J."/>
            <person name="Calteau A."/>
            <person name="Nielsen K.L."/>
            <person name="Nielsen P.H."/>
        </authorList>
    </citation>
    <scope>NUCLEOTIDE SEQUENCE [LARGE SCALE GENOMIC DNA]</scope>
    <source>
        <strain evidence="3 4">T1-X7</strain>
    </source>
</reference>
<dbReference type="InterPro" id="IPR052524">
    <property type="entry name" value="MFS_Cyanate_Porter"/>
</dbReference>
<keyword evidence="2" id="KW-0472">Membrane</keyword>
<gene>
    <name evidence="3" type="ORF">BN12_1060001</name>
</gene>
<evidence type="ECO:0000313" key="3">
    <source>
        <dbReference type="EMBL" id="CCH76099.1"/>
    </source>
</evidence>